<name>A0AAW0AHL2_9AGAR</name>
<gene>
    <name evidence="2" type="ORF">R3P38DRAFT_3279950</name>
</gene>
<keyword evidence="3" id="KW-1185">Reference proteome</keyword>
<dbReference type="Proteomes" id="UP001362999">
    <property type="component" value="Unassembled WGS sequence"/>
</dbReference>
<evidence type="ECO:0000313" key="3">
    <source>
        <dbReference type="Proteomes" id="UP001362999"/>
    </source>
</evidence>
<protein>
    <submittedName>
        <fullName evidence="2">Uncharacterized protein</fullName>
    </submittedName>
</protein>
<dbReference type="AlphaFoldDB" id="A0AAW0AHL2"/>
<accession>A0AAW0AHL2</accession>
<feature type="region of interest" description="Disordered" evidence="1">
    <location>
        <begin position="154"/>
        <end position="178"/>
    </location>
</feature>
<organism evidence="2 3">
    <name type="scientific">Favolaschia claudopus</name>
    <dbReference type="NCBI Taxonomy" id="2862362"/>
    <lineage>
        <taxon>Eukaryota</taxon>
        <taxon>Fungi</taxon>
        <taxon>Dikarya</taxon>
        <taxon>Basidiomycota</taxon>
        <taxon>Agaricomycotina</taxon>
        <taxon>Agaricomycetes</taxon>
        <taxon>Agaricomycetidae</taxon>
        <taxon>Agaricales</taxon>
        <taxon>Marasmiineae</taxon>
        <taxon>Mycenaceae</taxon>
        <taxon>Favolaschia</taxon>
    </lineage>
</organism>
<reference evidence="2 3" key="1">
    <citation type="journal article" date="2024" name="J Genomics">
        <title>Draft genome sequencing and assembly of Favolaschia claudopus CIRM-BRFM 2984 isolated from oak limbs.</title>
        <authorList>
            <person name="Navarro D."/>
            <person name="Drula E."/>
            <person name="Chaduli D."/>
            <person name="Cazenave R."/>
            <person name="Ahrendt S."/>
            <person name="Wang J."/>
            <person name="Lipzen A."/>
            <person name="Daum C."/>
            <person name="Barry K."/>
            <person name="Grigoriev I.V."/>
            <person name="Favel A."/>
            <person name="Rosso M.N."/>
            <person name="Martin F."/>
        </authorList>
    </citation>
    <scope>NUCLEOTIDE SEQUENCE [LARGE SCALE GENOMIC DNA]</scope>
    <source>
        <strain evidence="2 3">CIRM-BRFM 2984</strain>
    </source>
</reference>
<evidence type="ECO:0000313" key="2">
    <source>
        <dbReference type="EMBL" id="KAK7012491.1"/>
    </source>
</evidence>
<proteinExistence type="predicted"/>
<evidence type="ECO:0000256" key="1">
    <source>
        <dbReference type="SAM" id="MobiDB-lite"/>
    </source>
</evidence>
<feature type="region of interest" description="Disordered" evidence="1">
    <location>
        <begin position="86"/>
        <end position="111"/>
    </location>
</feature>
<feature type="compositionally biased region" description="Low complexity" evidence="1">
    <location>
        <begin position="98"/>
        <end position="111"/>
    </location>
</feature>
<sequence length="178" mass="19144">MQDNGGGSGRVSPEPRRTLHKPGKGGADSGNAPRRPADPFNVEGPKYATSKAKPFPNVIRNAEVNSPHFDAKLAATSAICYHPVSKHPDSIVHPPRRPTTTNSSYTSSTVPPRHPLHVTHCRVSPRHEACPVHLYSWFAKSVTCDEPAPTSISLSIHPSPTPEPRRTGPACPKFEASG</sequence>
<comment type="caution">
    <text evidence="2">The sequence shown here is derived from an EMBL/GenBank/DDBJ whole genome shotgun (WGS) entry which is preliminary data.</text>
</comment>
<dbReference type="EMBL" id="JAWWNJ010000065">
    <property type="protein sequence ID" value="KAK7012491.1"/>
    <property type="molecule type" value="Genomic_DNA"/>
</dbReference>
<feature type="region of interest" description="Disordered" evidence="1">
    <location>
        <begin position="1"/>
        <end position="52"/>
    </location>
</feature>